<proteinExistence type="predicted"/>
<evidence type="ECO:0000313" key="2">
    <source>
        <dbReference type="EMBL" id="KAG0531161.1"/>
    </source>
</evidence>
<comment type="caution">
    <text evidence="2">The sequence shown here is derived from an EMBL/GenBank/DDBJ whole genome shotgun (WGS) entry which is preliminary data.</text>
</comment>
<gene>
    <name evidence="2" type="ORF">BDA96_04G000200</name>
</gene>
<reference evidence="2" key="2">
    <citation type="submission" date="2020-10" db="EMBL/GenBank/DDBJ databases">
        <authorList>
            <person name="Cooper E.A."/>
            <person name="Brenton Z.W."/>
            <person name="Flinn B.S."/>
            <person name="Jenkins J."/>
            <person name="Shu S."/>
            <person name="Flowers D."/>
            <person name="Luo F."/>
            <person name="Wang Y."/>
            <person name="Xia P."/>
            <person name="Barry K."/>
            <person name="Daum C."/>
            <person name="Lipzen A."/>
            <person name="Yoshinaga Y."/>
            <person name="Schmutz J."/>
            <person name="Saski C."/>
            <person name="Vermerris W."/>
            <person name="Kresovich S."/>
        </authorList>
    </citation>
    <scope>NUCLEOTIDE SEQUENCE</scope>
</reference>
<dbReference type="AlphaFoldDB" id="A0A921UIL2"/>
<protein>
    <submittedName>
        <fullName evidence="2">Uncharacterized protein</fullName>
    </submittedName>
</protein>
<feature type="region of interest" description="Disordered" evidence="1">
    <location>
        <begin position="1"/>
        <end position="41"/>
    </location>
</feature>
<evidence type="ECO:0000313" key="3">
    <source>
        <dbReference type="Proteomes" id="UP000807115"/>
    </source>
</evidence>
<dbReference type="EMBL" id="CM027683">
    <property type="protein sequence ID" value="KAG0531161.1"/>
    <property type="molecule type" value="Genomic_DNA"/>
</dbReference>
<name>A0A921UIL2_SORBI</name>
<reference evidence="2" key="1">
    <citation type="journal article" date="2019" name="BMC Genomics">
        <title>A new reference genome for Sorghum bicolor reveals high levels of sequence similarity between sweet and grain genotypes: implications for the genetics of sugar metabolism.</title>
        <authorList>
            <person name="Cooper E.A."/>
            <person name="Brenton Z.W."/>
            <person name="Flinn B.S."/>
            <person name="Jenkins J."/>
            <person name="Shu S."/>
            <person name="Flowers D."/>
            <person name="Luo F."/>
            <person name="Wang Y."/>
            <person name="Xia P."/>
            <person name="Barry K."/>
            <person name="Daum C."/>
            <person name="Lipzen A."/>
            <person name="Yoshinaga Y."/>
            <person name="Schmutz J."/>
            <person name="Saski C."/>
            <person name="Vermerris W."/>
            <person name="Kresovich S."/>
        </authorList>
    </citation>
    <scope>NUCLEOTIDE SEQUENCE</scope>
</reference>
<accession>A0A921UIL2</accession>
<sequence>MRPGGRGKKGTTSNGFVERLDKWRRSGGNNMSTNSTEKERRPCPKAVALTSVWTRSTIMDLKFATSSRNNSVWTRSTIMNPLPDVVCSRGYDQSMTYIPTFRNIIAKRFKLTIGKINYKWNDNIYYWKREYPRCVTKLLEFKYWQSLILCFIFVITKIVI</sequence>
<dbReference type="Proteomes" id="UP000807115">
    <property type="component" value="Chromosome 4"/>
</dbReference>
<evidence type="ECO:0000256" key="1">
    <source>
        <dbReference type="SAM" id="MobiDB-lite"/>
    </source>
</evidence>
<organism evidence="2 3">
    <name type="scientific">Sorghum bicolor</name>
    <name type="common">Sorghum</name>
    <name type="synonym">Sorghum vulgare</name>
    <dbReference type="NCBI Taxonomy" id="4558"/>
    <lineage>
        <taxon>Eukaryota</taxon>
        <taxon>Viridiplantae</taxon>
        <taxon>Streptophyta</taxon>
        <taxon>Embryophyta</taxon>
        <taxon>Tracheophyta</taxon>
        <taxon>Spermatophyta</taxon>
        <taxon>Magnoliopsida</taxon>
        <taxon>Liliopsida</taxon>
        <taxon>Poales</taxon>
        <taxon>Poaceae</taxon>
        <taxon>PACMAD clade</taxon>
        <taxon>Panicoideae</taxon>
        <taxon>Andropogonodae</taxon>
        <taxon>Andropogoneae</taxon>
        <taxon>Sorghinae</taxon>
        <taxon>Sorghum</taxon>
    </lineage>
</organism>